<evidence type="ECO:0000313" key="4">
    <source>
        <dbReference type="EMBL" id="KAL0420187.1"/>
    </source>
</evidence>
<feature type="region of interest" description="Disordered" evidence="2">
    <location>
        <begin position="1"/>
        <end position="24"/>
    </location>
</feature>
<keyword evidence="1" id="KW-0663">Pyridoxal phosphate</keyword>
<reference evidence="4" key="1">
    <citation type="submission" date="2020-06" db="EMBL/GenBank/DDBJ databases">
        <authorList>
            <person name="Li T."/>
            <person name="Hu X."/>
            <person name="Zhang T."/>
            <person name="Song X."/>
            <person name="Zhang H."/>
            <person name="Dai N."/>
            <person name="Sheng W."/>
            <person name="Hou X."/>
            <person name="Wei L."/>
        </authorList>
    </citation>
    <scope>NUCLEOTIDE SEQUENCE</scope>
    <source>
        <strain evidence="4">G02</strain>
        <tissue evidence="4">Leaf</tissue>
    </source>
</reference>
<evidence type="ECO:0000256" key="1">
    <source>
        <dbReference type="ARBA" id="ARBA00022898"/>
    </source>
</evidence>
<reference evidence="4" key="2">
    <citation type="journal article" date="2024" name="Plant">
        <title>Genomic evolution and insights into agronomic trait innovations of Sesamum species.</title>
        <authorList>
            <person name="Miao H."/>
            <person name="Wang L."/>
            <person name="Qu L."/>
            <person name="Liu H."/>
            <person name="Sun Y."/>
            <person name="Le M."/>
            <person name="Wang Q."/>
            <person name="Wei S."/>
            <person name="Zheng Y."/>
            <person name="Lin W."/>
            <person name="Duan Y."/>
            <person name="Cao H."/>
            <person name="Xiong S."/>
            <person name="Wang X."/>
            <person name="Wei L."/>
            <person name="Li C."/>
            <person name="Ma Q."/>
            <person name="Ju M."/>
            <person name="Zhao R."/>
            <person name="Li G."/>
            <person name="Mu C."/>
            <person name="Tian Q."/>
            <person name="Mei H."/>
            <person name="Zhang T."/>
            <person name="Gao T."/>
            <person name="Zhang H."/>
        </authorList>
    </citation>
    <scope>NUCLEOTIDE SEQUENCE</scope>
    <source>
        <strain evidence="4">G02</strain>
    </source>
</reference>
<protein>
    <submittedName>
        <fullName evidence="4">L-cysteine desulfhydrase</fullName>
    </submittedName>
</protein>
<name>A0AAW2UTQ4_SESRA</name>
<dbReference type="EMBL" id="JACGWJ010000005">
    <property type="protein sequence ID" value="KAL0420187.1"/>
    <property type="molecule type" value="Genomic_DNA"/>
</dbReference>
<sequence length="413" mass="45852">MDPPAGPEDPRAATNGDNSHIPKKPKLSFITQSQILEEFAHHQPGIARINNGSFGSCPASIIAAQKSWQLRFLRQPDDFFFNHLQRQIIHSRSIIKDLINADHVDEVSIVDNATTAAAIVLQHVGWAFAEGRFQKGDAVVMLHCAFQAVKKSIEAYVTRAGGSVIVVHLPFPVNSDEEIIAEFRKGLARGRANGKKVRLAIIDHITSMPCVVIPARELVKICREEGVERVFVDAAHAIGNVHIDVKEIGADFYVSNLHKWFFCPPSVAFLYCRKSPLSHDLHHPVVSHEYGNGLAIESAWIGTRDYSSQLVIPEVFEFTNSMAMIGLPSRLGILSDDDALNLRSHLRDHFGVEVPIYYQMPRDGHIGATDGDGCVTGYARISHQVYNTVDDYVRLRDAITQLVHDGVTCKMLQ</sequence>
<dbReference type="InterPro" id="IPR000192">
    <property type="entry name" value="Aminotrans_V_dom"/>
</dbReference>
<dbReference type="InterPro" id="IPR015424">
    <property type="entry name" value="PyrdxlP-dep_Trfase"/>
</dbReference>
<dbReference type="AlphaFoldDB" id="A0AAW2UTQ4"/>
<dbReference type="SUPFAM" id="SSF53383">
    <property type="entry name" value="PLP-dependent transferases"/>
    <property type="match status" value="1"/>
</dbReference>
<dbReference type="Pfam" id="PF00266">
    <property type="entry name" value="Aminotran_5"/>
    <property type="match status" value="1"/>
</dbReference>
<dbReference type="InterPro" id="IPR015421">
    <property type="entry name" value="PyrdxlP-dep_Trfase_major"/>
</dbReference>
<dbReference type="PANTHER" id="PTHR43092">
    <property type="entry name" value="L-CYSTEINE DESULFHYDRASE"/>
    <property type="match status" value="1"/>
</dbReference>
<evidence type="ECO:0000259" key="3">
    <source>
        <dbReference type="Pfam" id="PF00266"/>
    </source>
</evidence>
<gene>
    <name evidence="4" type="ORF">Sradi_1432200</name>
</gene>
<comment type="caution">
    <text evidence="4">The sequence shown here is derived from an EMBL/GenBank/DDBJ whole genome shotgun (WGS) entry which is preliminary data.</text>
</comment>
<accession>A0AAW2UTQ4</accession>
<evidence type="ECO:0000256" key="2">
    <source>
        <dbReference type="SAM" id="MobiDB-lite"/>
    </source>
</evidence>
<feature type="domain" description="Aminotransferase class V" evidence="3">
    <location>
        <begin position="85"/>
        <end position="277"/>
    </location>
</feature>
<dbReference type="PANTHER" id="PTHR43092:SF9">
    <property type="entry name" value="L-CYSTEINE DESULFHYDRASE-LIKE"/>
    <property type="match status" value="1"/>
</dbReference>
<organism evidence="4">
    <name type="scientific">Sesamum radiatum</name>
    <name type="common">Black benniseed</name>
    <dbReference type="NCBI Taxonomy" id="300843"/>
    <lineage>
        <taxon>Eukaryota</taxon>
        <taxon>Viridiplantae</taxon>
        <taxon>Streptophyta</taxon>
        <taxon>Embryophyta</taxon>
        <taxon>Tracheophyta</taxon>
        <taxon>Spermatophyta</taxon>
        <taxon>Magnoliopsida</taxon>
        <taxon>eudicotyledons</taxon>
        <taxon>Gunneridae</taxon>
        <taxon>Pentapetalae</taxon>
        <taxon>asterids</taxon>
        <taxon>lamiids</taxon>
        <taxon>Lamiales</taxon>
        <taxon>Pedaliaceae</taxon>
        <taxon>Sesamum</taxon>
    </lineage>
</organism>
<proteinExistence type="predicted"/>
<dbReference type="Gene3D" id="3.40.640.10">
    <property type="entry name" value="Type I PLP-dependent aspartate aminotransferase-like (Major domain)"/>
    <property type="match status" value="1"/>
</dbReference>